<comment type="caution">
    <text evidence="2">The sequence shown here is derived from an EMBL/GenBank/DDBJ whole genome shotgun (WGS) entry which is preliminary data.</text>
</comment>
<feature type="region of interest" description="Disordered" evidence="1">
    <location>
        <begin position="86"/>
        <end position="108"/>
    </location>
</feature>
<evidence type="ECO:0000313" key="2">
    <source>
        <dbReference type="EMBL" id="GGU61565.1"/>
    </source>
</evidence>
<reference evidence="2" key="2">
    <citation type="submission" date="2020-09" db="EMBL/GenBank/DDBJ databases">
        <authorList>
            <person name="Sun Q."/>
            <person name="Ohkuma M."/>
        </authorList>
    </citation>
    <scope>NUCLEOTIDE SEQUENCE</scope>
    <source>
        <strain evidence="2">JCM 4391</strain>
    </source>
</reference>
<evidence type="ECO:0000256" key="1">
    <source>
        <dbReference type="SAM" id="MobiDB-lite"/>
    </source>
</evidence>
<feature type="region of interest" description="Disordered" evidence="1">
    <location>
        <begin position="1"/>
        <end position="22"/>
    </location>
</feature>
<dbReference type="AlphaFoldDB" id="A0A918M7U3"/>
<organism evidence="2 3">
    <name type="scientific">Streptomyces lavendofoliae</name>
    <dbReference type="NCBI Taxonomy" id="67314"/>
    <lineage>
        <taxon>Bacteria</taxon>
        <taxon>Bacillati</taxon>
        <taxon>Actinomycetota</taxon>
        <taxon>Actinomycetes</taxon>
        <taxon>Kitasatosporales</taxon>
        <taxon>Streptomycetaceae</taxon>
        <taxon>Streptomyces</taxon>
    </lineage>
</organism>
<evidence type="ECO:0000313" key="3">
    <source>
        <dbReference type="Proteomes" id="UP000636661"/>
    </source>
</evidence>
<reference evidence="2" key="1">
    <citation type="journal article" date="2014" name="Int. J. Syst. Evol. Microbiol.">
        <title>Complete genome sequence of Corynebacterium casei LMG S-19264T (=DSM 44701T), isolated from a smear-ripened cheese.</title>
        <authorList>
            <consortium name="US DOE Joint Genome Institute (JGI-PGF)"/>
            <person name="Walter F."/>
            <person name="Albersmeier A."/>
            <person name="Kalinowski J."/>
            <person name="Ruckert C."/>
        </authorList>
    </citation>
    <scope>NUCLEOTIDE SEQUENCE</scope>
    <source>
        <strain evidence="2">JCM 4391</strain>
    </source>
</reference>
<feature type="compositionally biased region" description="Basic and acidic residues" evidence="1">
    <location>
        <begin position="1"/>
        <end position="16"/>
    </location>
</feature>
<keyword evidence="3" id="KW-1185">Reference proteome</keyword>
<accession>A0A918M7U3</accession>
<name>A0A918M7U3_9ACTN</name>
<dbReference type="Proteomes" id="UP000636661">
    <property type="component" value="Unassembled WGS sequence"/>
</dbReference>
<protein>
    <submittedName>
        <fullName evidence="2">Uncharacterized protein</fullName>
    </submittedName>
</protein>
<dbReference type="EMBL" id="BMTP01000019">
    <property type="protein sequence ID" value="GGU61565.1"/>
    <property type="molecule type" value="Genomic_DNA"/>
</dbReference>
<sequence>MSWDRPGHTRVTEKGSRPRSPLTVAWARHAKAGRDTGALEAPTIHHQLTCKTGVVGEDSEAFAYGVSVMPFRDACRCRQARTRQRSEQYTAALDRSTPTVHDRPHTGHSACSPRCIAATRCRVR</sequence>
<proteinExistence type="predicted"/>
<gene>
    <name evidence="2" type="ORF">GCM10010274_58110</name>
</gene>